<evidence type="ECO:0000256" key="2">
    <source>
        <dbReference type="ARBA" id="ARBA00022083"/>
    </source>
</evidence>
<dbReference type="PANTHER" id="PTHR11800">
    <property type="entry name" value="DNA-DIRECTED RNA POLYMERASE"/>
    <property type="match status" value="1"/>
</dbReference>
<dbReference type="SUPFAM" id="SSF56553">
    <property type="entry name" value="Insert subdomain of RNA polymerase alpha subunit"/>
    <property type="match status" value="1"/>
</dbReference>
<dbReference type="InterPro" id="IPR033901">
    <property type="entry name" value="RNAPI/III_AC40"/>
</dbReference>
<dbReference type="HAMAP" id="MF_00320">
    <property type="entry name" value="RNApol_arch_Rpo3"/>
    <property type="match status" value="1"/>
</dbReference>
<dbReference type="CDD" id="cd07032">
    <property type="entry name" value="RNAP_I_II_AC40"/>
    <property type="match status" value="1"/>
</dbReference>
<comment type="similarity">
    <text evidence="6">Belongs to the archaeal Rpo3/eukaryotic RPB3 RNA polymerase subunit family.</text>
</comment>
<dbReference type="PANTHER" id="PTHR11800:SF13">
    <property type="entry name" value="DNA-DIRECTED RNA POLYMERASES I AND III SUBUNIT RPAC1"/>
    <property type="match status" value="1"/>
</dbReference>
<evidence type="ECO:0000256" key="5">
    <source>
        <dbReference type="ARBA" id="ARBA00023242"/>
    </source>
</evidence>
<dbReference type="Pfam" id="PF01000">
    <property type="entry name" value="RNA_pol_A_bac"/>
    <property type="match status" value="1"/>
</dbReference>
<feature type="domain" description="DNA-directed RNA polymerase RpoA/D/Rpb3-type" evidence="7">
    <location>
        <begin position="54"/>
        <end position="335"/>
    </location>
</feature>
<protein>
    <recommendedName>
        <fullName evidence="2">DNA-directed RNA polymerases I and III subunit RPAC1</fullName>
    </recommendedName>
</protein>
<dbReference type="GO" id="GO:0006351">
    <property type="term" value="P:DNA-templated transcription"/>
    <property type="evidence" value="ECO:0007669"/>
    <property type="project" value="InterPro"/>
</dbReference>
<dbReference type="GO" id="GO:0005736">
    <property type="term" value="C:RNA polymerase I complex"/>
    <property type="evidence" value="ECO:0007669"/>
    <property type="project" value="TreeGrafter"/>
</dbReference>
<keyword evidence="4" id="KW-0804">Transcription</keyword>
<dbReference type="FunFam" id="2.170.120.12:FF:000003">
    <property type="entry name" value="Dna-directed rna polymerases i and iii subunit"/>
    <property type="match status" value="1"/>
</dbReference>
<dbReference type="InterPro" id="IPR022842">
    <property type="entry name" value="RNAP_Rpo3/Rpb3/RPAC1"/>
</dbReference>
<dbReference type="GO" id="GO:0005666">
    <property type="term" value="C:RNA polymerase III complex"/>
    <property type="evidence" value="ECO:0007669"/>
    <property type="project" value="TreeGrafter"/>
</dbReference>
<reference evidence="8 9" key="1">
    <citation type="submission" date="2023-10" db="EMBL/GenBank/DDBJ databases">
        <title>Genomes of two closely related lineages of the louse Polyplax serrata with different host specificities.</title>
        <authorList>
            <person name="Martinu J."/>
            <person name="Tarabai H."/>
            <person name="Stefka J."/>
            <person name="Hypsa V."/>
        </authorList>
    </citation>
    <scope>NUCLEOTIDE SEQUENCE [LARGE SCALE GENOMIC DNA]</scope>
    <source>
        <strain evidence="8">HR10_N</strain>
    </source>
</reference>
<sequence length="347" mass="39862">MQDAKDKVVLKEFGVENTYETDCSGEHPTGEEEWNHQKFKKKFKVVIIKISEFKIEFDLIGISCAVANAFRRILLSEVPSMAIEKVFVLNNTSLIKDEVLAHRLGLVPLKADPKLFEFRPENSTEPSEQDTLEYELKIKCTVNRDGHKNSYQIDDLYVNHSVYSKHIKWVPIGSQAKTYKEKDVLPVHADILLNKLRPGQELDLRLHAVKGIGKDHTKFSPVATAFYRMLPEINILKTVTGEAAERLQTCFSPGVIELRENEDGVKEAFVANARYDSGSRIVYRHDDLKDCVEMKRVRGHFIFVIESVGALPPEELFIESVKILKNKCFKYLQELDYSKQSKKKHHK</sequence>
<dbReference type="SMART" id="SM00662">
    <property type="entry name" value="RPOLD"/>
    <property type="match status" value="1"/>
</dbReference>
<dbReference type="InterPro" id="IPR011262">
    <property type="entry name" value="DNA-dir_RNA_pol_insert"/>
</dbReference>
<gene>
    <name evidence="8" type="ORF">RUM43_007315</name>
</gene>
<dbReference type="InterPro" id="IPR050518">
    <property type="entry name" value="Rpo3/RPB3_RNA_Pol_subunit"/>
</dbReference>
<evidence type="ECO:0000259" key="7">
    <source>
        <dbReference type="SMART" id="SM00662"/>
    </source>
</evidence>
<dbReference type="Proteomes" id="UP001372834">
    <property type="component" value="Unassembled WGS sequence"/>
</dbReference>
<evidence type="ECO:0000256" key="3">
    <source>
        <dbReference type="ARBA" id="ARBA00022478"/>
    </source>
</evidence>
<comment type="subcellular location">
    <subcellularLocation>
        <location evidence="1">Nucleus</location>
    </subcellularLocation>
</comment>
<dbReference type="EMBL" id="JAWJWE010000003">
    <property type="protein sequence ID" value="KAK6639045.1"/>
    <property type="molecule type" value="Genomic_DNA"/>
</dbReference>
<dbReference type="InterPro" id="IPR001514">
    <property type="entry name" value="DNA-dir_RNA_pol_30-40kDasu_CS"/>
</dbReference>
<accession>A0AAN8S5E4</accession>
<evidence type="ECO:0000313" key="9">
    <source>
        <dbReference type="Proteomes" id="UP001372834"/>
    </source>
</evidence>
<evidence type="ECO:0000256" key="4">
    <source>
        <dbReference type="ARBA" id="ARBA00023163"/>
    </source>
</evidence>
<dbReference type="NCBIfam" id="NF001988">
    <property type="entry name" value="PRK00783.1"/>
    <property type="match status" value="1"/>
</dbReference>
<dbReference type="GO" id="GO:0003899">
    <property type="term" value="F:DNA-directed RNA polymerase activity"/>
    <property type="evidence" value="ECO:0007669"/>
    <property type="project" value="InterPro"/>
</dbReference>
<dbReference type="PROSITE" id="PS00446">
    <property type="entry name" value="RNA_POL_D_30KD"/>
    <property type="match status" value="1"/>
</dbReference>
<evidence type="ECO:0000256" key="1">
    <source>
        <dbReference type="ARBA" id="ARBA00004123"/>
    </source>
</evidence>
<name>A0AAN8S5E4_POLSC</name>
<keyword evidence="3" id="KW-0240">DNA-directed RNA polymerase</keyword>
<dbReference type="GO" id="GO:0046983">
    <property type="term" value="F:protein dimerization activity"/>
    <property type="evidence" value="ECO:0007669"/>
    <property type="project" value="InterPro"/>
</dbReference>
<dbReference type="InterPro" id="IPR011263">
    <property type="entry name" value="DNA-dir_RNA_pol_RpoA/D/Rpb3"/>
</dbReference>
<comment type="caution">
    <text evidence="8">The sequence shown here is derived from an EMBL/GenBank/DDBJ whole genome shotgun (WGS) entry which is preliminary data.</text>
</comment>
<dbReference type="Pfam" id="PF01193">
    <property type="entry name" value="RNA_pol_L"/>
    <property type="match status" value="1"/>
</dbReference>
<evidence type="ECO:0000256" key="6">
    <source>
        <dbReference type="ARBA" id="ARBA00025804"/>
    </source>
</evidence>
<dbReference type="GO" id="GO:0003677">
    <property type="term" value="F:DNA binding"/>
    <property type="evidence" value="ECO:0007669"/>
    <property type="project" value="InterPro"/>
</dbReference>
<proteinExistence type="inferred from homology"/>
<dbReference type="SUPFAM" id="SSF55257">
    <property type="entry name" value="RBP11-like subunits of RNA polymerase"/>
    <property type="match status" value="1"/>
</dbReference>
<dbReference type="InterPro" id="IPR036643">
    <property type="entry name" value="RNApol_insert_sf"/>
</dbReference>
<organism evidence="8 9">
    <name type="scientific">Polyplax serrata</name>
    <name type="common">Common mouse louse</name>
    <dbReference type="NCBI Taxonomy" id="468196"/>
    <lineage>
        <taxon>Eukaryota</taxon>
        <taxon>Metazoa</taxon>
        <taxon>Ecdysozoa</taxon>
        <taxon>Arthropoda</taxon>
        <taxon>Hexapoda</taxon>
        <taxon>Insecta</taxon>
        <taxon>Pterygota</taxon>
        <taxon>Neoptera</taxon>
        <taxon>Paraneoptera</taxon>
        <taxon>Psocodea</taxon>
        <taxon>Troctomorpha</taxon>
        <taxon>Phthiraptera</taxon>
        <taxon>Anoplura</taxon>
        <taxon>Polyplacidae</taxon>
        <taxon>Polyplax</taxon>
    </lineage>
</organism>
<keyword evidence="5" id="KW-0539">Nucleus</keyword>
<evidence type="ECO:0000313" key="8">
    <source>
        <dbReference type="EMBL" id="KAK6639045.1"/>
    </source>
</evidence>
<dbReference type="Gene3D" id="2.170.120.12">
    <property type="entry name" value="DNA-directed RNA polymerase, insert domain"/>
    <property type="match status" value="1"/>
</dbReference>
<dbReference type="AlphaFoldDB" id="A0AAN8S5E4"/>
<dbReference type="Gene3D" id="3.30.1360.10">
    <property type="entry name" value="RNA polymerase, RBP11-like subunit"/>
    <property type="match status" value="1"/>
</dbReference>
<dbReference type="InterPro" id="IPR036603">
    <property type="entry name" value="RBP11-like"/>
</dbReference>